<dbReference type="InterPro" id="IPR021605">
    <property type="entry name" value="Pcf11_Clp1-ID"/>
</dbReference>
<evidence type="ECO:0000313" key="6">
    <source>
        <dbReference type="Proteomes" id="UP000016922"/>
    </source>
</evidence>
<dbReference type="InterPro" id="IPR006569">
    <property type="entry name" value="CID_dom"/>
</dbReference>
<gene>
    <name evidence="5" type="ORF">GLAREA_05643</name>
</gene>
<dbReference type="RefSeq" id="XP_008077123.1">
    <property type="nucleotide sequence ID" value="XM_008078932.1"/>
</dbReference>
<dbReference type="SMART" id="SM00582">
    <property type="entry name" value="RPR"/>
    <property type="match status" value="1"/>
</dbReference>
<dbReference type="HOGENOM" id="CLU_015606_0_0_1"/>
<dbReference type="GO" id="GO:0016192">
    <property type="term" value="P:vesicle-mediated transport"/>
    <property type="evidence" value="ECO:0007669"/>
    <property type="project" value="UniProtKB-ARBA"/>
</dbReference>
<dbReference type="GO" id="GO:0006369">
    <property type="term" value="P:termination of RNA polymerase II transcription"/>
    <property type="evidence" value="ECO:0007669"/>
    <property type="project" value="InterPro"/>
</dbReference>
<dbReference type="GeneID" id="19464697"/>
<dbReference type="SUPFAM" id="SSF48464">
    <property type="entry name" value="ENTH/VHS domain"/>
    <property type="match status" value="1"/>
</dbReference>
<organism evidence="5 6">
    <name type="scientific">Glarea lozoyensis (strain ATCC 20868 / MF5171)</name>
    <dbReference type="NCBI Taxonomy" id="1116229"/>
    <lineage>
        <taxon>Eukaryota</taxon>
        <taxon>Fungi</taxon>
        <taxon>Dikarya</taxon>
        <taxon>Ascomycota</taxon>
        <taxon>Pezizomycotina</taxon>
        <taxon>Leotiomycetes</taxon>
        <taxon>Helotiales</taxon>
        <taxon>Helotiaceae</taxon>
        <taxon>Glarea</taxon>
    </lineage>
</organism>
<dbReference type="eggNOG" id="KOG2071">
    <property type="taxonomic scope" value="Eukaryota"/>
</dbReference>
<name>S3DF00_GLAL2</name>
<dbReference type="Gene3D" id="1.25.40.90">
    <property type="match status" value="1"/>
</dbReference>
<dbReference type="GO" id="GO:0043130">
    <property type="term" value="F:ubiquitin binding"/>
    <property type="evidence" value="ECO:0007669"/>
    <property type="project" value="InterPro"/>
</dbReference>
<dbReference type="InterPro" id="IPR002014">
    <property type="entry name" value="VHS_dom"/>
</dbReference>
<dbReference type="Pfam" id="PF04818">
    <property type="entry name" value="CID"/>
    <property type="match status" value="1"/>
</dbReference>
<evidence type="ECO:0000259" key="3">
    <source>
        <dbReference type="PROSITE" id="PS50179"/>
    </source>
</evidence>
<sequence>MNSEISDGVAEDFRQALLDLTMNSRYEISNLTVIARENTEHAYAISEALKLHIKQTSPQKKLPAFYVLDSVVKNVGTPYTIFLSRGLYSTFMEAYALVDTNVRRKMDEMLKTWKEPVPGALDTRPVFPRDVTGPIENALIKARTSAVQAHNEYLRSQQQNRPRSAVPNIPPHRDTPTPPATYRQAAPPTTQNPPNTYQSSQNSYRQPSQPSMPTPPTSFRPPPPAVSTPPVNYALAAHQPNSYGGTAQPPVPTHYGLPVQPPPSNSSNSAPPQLPPSMLMELLRASGRLPQMPMPPAPPVNIPTPPLNSASGFPPPFGAVPPPYIKPPPVVNTPPFVGATPVARVPLAELPNDVVFSDPHSLKLPRPHLISRLYEKLGTACTQCGRRFPTDEAGKKKKADHMDWHFKVHSRMRDAERTGQHRSLYVDEFDWIKSREVEGDEVAAKANGINGAGAASSSLDSKPELQFLPVPDDPVLASSHCPICQEKFETKWDYNVDEFVWTDARKVGERIFHASCYAEAAKDLNSLLKRNTPEPVLGKRKAEEDHIALRSKIKTEPTY</sequence>
<dbReference type="Pfam" id="PF11526">
    <property type="entry name" value="Pfc11_Clp1_ID"/>
    <property type="match status" value="1"/>
</dbReference>
<dbReference type="GO" id="GO:0000993">
    <property type="term" value="F:RNA polymerase II complex binding"/>
    <property type="evidence" value="ECO:0007669"/>
    <property type="project" value="InterPro"/>
</dbReference>
<dbReference type="PROSITE" id="PS50179">
    <property type="entry name" value="VHS"/>
    <property type="match status" value="1"/>
</dbReference>
<proteinExistence type="predicted"/>
<comment type="subunit">
    <text evidence="1">Component of the ESCRT-0 complex composed of HSE1 and VPS27.</text>
</comment>
<accession>S3DF00</accession>
<dbReference type="AlphaFoldDB" id="S3DF00"/>
<keyword evidence="6" id="KW-1185">Reference proteome</keyword>
<dbReference type="InterPro" id="IPR008942">
    <property type="entry name" value="ENTH_VHS"/>
</dbReference>
<feature type="region of interest" description="Disordered" evidence="2">
    <location>
        <begin position="149"/>
        <end position="276"/>
    </location>
</feature>
<protein>
    <submittedName>
        <fullName evidence="5">ENTH/VHS</fullName>
    </submittedName>
</protein>
<dbReference type="GO" id="GO:0007034">
    <property type="term" value="P:vacuolar transport"/>
    <property type="evidence" value="ECO:0007669"/>
    <property type="project" value="UniProtKB-ARBA"/>
</dbReference>
<dbReference type="STRING" id="1116229.S3DF00"/>
<evidence type="ECO:0000256" key="2">
    <source>
        <dbReference type="SAM" id="MobiDB-lite"/>
    </source>
</evidence>
<feature type="domain" description="CID" evidence="4">
    <location>
        <begin position="5"/>
        <end position="143"/>
    </location>
</feature>
<dbReference type="PANTHER" id="PTHR15921">
    <property type="entry name" value="PRE-MRNA CLEAVAGE COMPLEX II"/>
    <property type="match status" value="1"/>
</dbReference>
<dbReference type="OMA" id="ARSDFAN"/>
<dbReference type="OrthoDB" id="343582at2759"/>
<dbReference type="KEGG" id="glz:GLAREA_05643"/>
<feature type="compositionally biased region" description="Pro residues" evidence="2">
    <location>
        <begin position="210"/>
        <end position="227"/>
    </location>
</feature>
<dbReference type="PROSITE" id="PS51391">
    <property type="entry name" value="CID"/>
    <property type="match status" value="1"/>
</dbReference>
<dbReference type="PANTHER" id="PTHR15921:SF3">
    <property type="entry name" value="PRE-MRNA CLEAVAGE COMPLEX 2 PROTEIN PCF11"/>
    <property type="match status" value="1"/>
</dbReference>
<evidence type="ECO:0000256" key="1">
    <source>
        <dbReference type="ARBA" id="ARBA00011446"/>
    </source>
</evidence>
<dbReference type="InterPro" id="IPR047415">
    <property type="entry name" value="Pcf11_CID"/>
</dbReference>
<dbReference type="InterPro" id="IPR054127">
    <property type="entry name" value="Pcf11_C"/>
</dbReference>
<feature type="compositionally biased region" description="Low complexity" evidence="2">
    <location>
        <begin position="184"/>
        <end position="196"/>
    </location>
</feature>
<dbReference type="InterPro" id="IPR045154">
    <property type="entry name" value="PCF11-like"/>
</dbReference>
<evidence type="ECO:0000259" key="4">
    <source>
        <dbReference type="PROSITE" id="PS51391"/>
    </source>
</evidence>
<evidence type="ECO:0000313" key="5">
    <source>
        <dbReference type="EMBL" id="EPE36305.1"/>
    </source>
</evidence>
<dbReference type="GO" id="GO:0005737">
    <property type="term" value="C:cytoplasm"/>
    <property type="evidence" value="ECO:0007669"/>
    <property type="project" value="TreeGrafter"/>
</dbReference>
<dbReference type="GO" id="GO:0035091">
    <property type="term" value="F:phosphatidylinositol binding"/>
    <property type="evidence" value="ECO:0007669"/>
    <property type="project" value="InterPro"/>
</dbReference>
<feature type="domain" description="VHS" evidence="3">
    <location>
        <begin position="48"/>
        <end position="162"/>
    </location>
</feature>
<dbReference type="Pfam" id="PF21936">
    <property type="entry name" value="Pcf11_C"/>
    <property type="match status" value="1"/>
</dbReference>
<dbReference type="GO" id="GO:0005849">
    <property type="term" value="C:mRNA cleavage factor complex"/>
    <property type="evidence" value="ECO:0007669"/>
    <property type="project" value="InterPro"/>
</dbReference>
<dbReference type="EMBL" id="KE145353">
    <property type="protein sequence ID" value="EPE36305.1"/>
    <property type="molecule type" value="Genomic_DNA"/>
</dbReference>
<dbReference type="Proteomes" id="UP000016922">
    <property type="component" value="Unassembled WGS sequence"/>
</dbReference>
<dbReference type="GO" id="GO:0003729">
    <property type="term" value="F:mRNA binding"/>
    <property type="evidence" value="ECO:0007669"/>
    <property type="project" value="InterPro"/>
</dbReference>
<dbReference type="GO" id="GO:0031124">
    <property type="term" value="P:mRNA 3'-end processing"/>
    <property type="evidence" value="ECO:0007669"/>
    <property type="project" value="InterPro"/>
</dbReference>
<reference evidence="5 6" key="1">
    <citation type="journal article" date="2013" name="BMC Genomics">
        <title>Genomics-driven discovery of the pneumocandin biosynthetic gene cluster in the fungus Glarea lozoyensis.</title>
        <authorList>
            <person name="Chen L."/>
            <person name="Yue Q."/>
            <person name="Zhang X."/>
            <person name="Xiang M."/>
            <person name="Wang C."/>
            <person name="Li S."/>
            <person name="Che Y."/>
            <person name="Ortiz-Lopez F.J."/>
            <person name="Bills G.F."/>
            <person name="Liu X."/>
            <person name="An Z."/>
        </authorList>
    </citation>
    <scope>NUCLEOTIDE SEQUENCE [LARGE SCALE GENOMIC DNA]</scope>
    <source>
        <strain evidence="6">ATCC 20868 / MF5171</strain>
    </source>
</reference>
<dbReference type="CDD" id="cd16982">
    <property type="entry name" value="CID_Pcf11"/>
    <property type="match status" value="1"/>
</dbReference>
<dbReference type="FunFam" id="1.25.40.90:FF:000016">
    <property type="entry name" value="mRNA cleavage factor complex component Pcf11"/>
    <property type="match status" value="1"/>
</dbReference>